<dbReference type="EMBL" id="CDML01000011">
    <property type="protein sequence ID" value="CRF40721.1"/>
    <property type="molecule type" value="Genomic_DNA"/>
</dbReference>
<reference evidence="5 6" key="3">
    <citation type="submission" date="2014-12" db="EMBL/GenBank/DDBJ databases">
        <authorList>
            <person name="Jaenicke S."/>
        </authorList>
    </citation>
    <scope>NUCLEOTIDE SEQUENCE [LARGE SCALE GENOMIC DNA]</scope>
</reference>
<evidence type="ECO:0000313" key="3">
    <source>
        <dbReference type="EMBL" id="CRF44343.1"/>
    </source>
</evidence>
<dbReference type="AlphaFoldDB" id="A0A0K2XC21"/>
<proteinExistence type="predicted"/>
<organism evidence="2 6">
    <name type="scientific">Helicobacter ailurogastricus</name>
    <dbReference type="NCBI Taxonomy" id="1578720"/>
    <lineage>
        <taxon>Bacteria</taxon>
        <taxon>Pseudomonadati</taxon>
        <taxon>Campylobacterota</taxon>
        <taxon>Epsilonproteobacteria</taxon>
        <taxon>Campylobacterales</taxon>
        <taxon>Helicobacteraceae</taxon>
        <taxon>Helicobacter</taxon>
    </lineage>
</organism>
<dbReference type="EMBL" id="CDMN01000034">
    <property type="protein sequence ID" value="CRF44343.1"/>
    <property type="molecule type" value="Genomic_DNA"/>
</dbReference>
<reference evidence="4" key="2">
    <citation type="submission" date="2014-12" db="EMBL/GenBank/DDBJ databases">
        <authorList>
            <person name="Smet A."/>
        </authorList>
    </citation>
    <scope>NUCLEOTIDE SEQUENCE [LARGE SCALE GENOMIC DNA]</scope>
</reference>
<gene>
    <name evidence="1" type="ORF">HAL011_04830</name>
    <name evidence="2" type="ORF">HAL013_13370</name>
    <name evidence="3" type="ORF">HAL09_09190</name>
</gene>
<evidence type="ECO:0000313" key="2">
    <source>
        <dbReference type="EMBL" id="CRF43113.1"/>
    </source>
</evidence>
<evidence type="ECO:0000313" key="6">
    <source>
        <dbReference type="Proteomes" id="UP000045175"/>
    </source>
</evidence>
<evidence type="ECO:0000313" key="5">
    <source>
        <dbReference type="Proteomes" id="UP000041394"/>
    </source>
</evidence>
<name>A0A0K2XC21_9HELI</name>
<dbReference type="Proteomes" id="UP000041394">
    <property type="component" value="Unassembled WGS sequence"/>
</dbReference>
<evidence type="ECO:0008006" key="7">
    <source>
        <dbReference type="Google" id="ProtNLM"/>
    </source>
</evidence>
<dbReference type="SUPFAM" id="SSF53271">
    <property type="entry name" value="PRTase-like"/>
    <property type="match status" value="1"/>
</dbReference>
<accession>A0A0K2XC21</accession>
<dbReference type="CDD" id="cd06223">
    <property type="entry name" value="PRTases_typeI"/>
    <property type="match status" value="1"/>
</dbReference>
<protein>
    <recommendedName>
        <fullName evidence="7">Purine/pyrimidine phosphoribosyltransferase</fullName>
    </recommendedName>
</protein>
<dbReference type="InterPro" id="IPR029057">
    <property type="entry name" value="PRTase-like"/>
</dbReference>
<dbReference type="Gene3D" id="3.40.50.2020">
    <property type="match status" value="1"/>
</dbReference>
<dbReference type="EMBL" id="CDMH01000057">
    <property type="protein sequence ID" value="CRF43113.1"/>
    <property type="molecule type" value="Genomic_DNA"/>
</dbReference>
<reference evidence="2" key="1">
    <citation type="submission" date="2014-12" db="EMBL/GenBank/DDBJ databases">
        <title>Whole genome sequences of four Staphylococcus schleiferi canine isolates.</title>
        <authorList>
            <person name="Misic A.M."/>
            <person name="Cain C."/>
            <person name="Morris D.O."/>
            <person name="Rankin S."/>
            <person name="Beiting D."/>
        </authorList>
    </citation>
    <scope>NUCLEOTIDE SEQUENCE</scope>
    <source>
        <strain evidence="1">ASB11</strain>
        <strain evidence="2">ASB13</strain>
        <strain evidence="3">ASB9</strain>
    </source>
</reference>
<dbReference type="InterPro" id="IPR000836">
    <property type="entry name" value="PRTase_dom"/>
</dbReference>
<dbReference type="Proteomes" id="UP000038622">
    <property type="component" value="Unassembled WGS sequence"/>
</dbReference>
<evidence type="ECO:0000313" key="1">
    <source>
        <dbReference type="EMBL" id="CRF40721.1"/>
    </source>
</evidence>
<sequence>MAWSVKLLCKRCYADLAPRLQTHRLEDTPIYSFYVYDEVEFLLKSKYHLVGSRLLPLLALRVCGLLKPFLSKPLYALPIDDHIKRGYAHTAIIARALCTKSPCKPVYHKLRATKDVAYAGQSLAFREQNPKGFVFTGDPSLPYFVVDDILTTGTTLRQALKTLKATGAQVAFGVVLAKV</sequence>
<dbReference type="Proteomes" id="UP000045175">
    <property type="component" value="Unassembled WGS sequence"/>
</dbReference>
<keyword evidence="4" id="KW-1185">Reference proteome</keyword>
<dbReference type="STRING" id="1578720.HAL011_04830"/>
<evidence type="ECO:0000313" key="4">
    <source>
        <dbReference type="Proteomes" id="UP000038622"/>
    </source>
</evidence>